<evidence type="ECO:0000313" key="10">
    <source>
        <dbReference type="RefSeq" id="XP_005110159.1"/>
    </source>
</evidence>
<reference evidence="10" key="1">
    <citation type="submission" date="2025-08" db="UniProtKB">
        <authorList>
            <consortium name="RefSeq"/>
        </authorList>
    </citation>
    <scope>IDENTIFICATION</scope>
</reference>
<dbReference type="PROSITE" id="PS50082">
    <property type="entry name" value="WD_REPEATS_2"/>
    <property type="match status" value="3"/>
</dbReference>
<feature type="repeat" description="WD" evidence="6">
    <location>
        <begin position="309"/>
        <end position="343"/>
    </location>
</feature>
<dbReference type="PROSITE" id="PS00678">
    <property type="entry name" value="WD_REPEATS_1"/>
    <property type="match status" value="1"/>
</dbReference>
<evidence type="ECO:0000313" key="9">
    <source>
        <dbReference type="Proteomes" id="UP000694888"/>
    </source>
</evidence>
<dbReference type="Proteomes" id="UP000694888">
    <property type="component" value="Unplaced"/>
</dbReference>
<dbReference type="SMART" id="SM00320">
    <property type="entry name" value="WD40"/>
    <property type="match status" value="5"/>
</dbReference>
<dbReference type="Gene3D" id="2.130.10.10">
    <property type="entry name" value="YVTN repeat-like/Quinoprotein amine dehydrogenase"/>
    <property type="match status" value="1"/>
</dbReference>
<organism evidence="9 10">
    <name type="scientific">Aplysia californica</name>
    <name type="common">California sea hare</name>
    <dbReference type="NCBI Taxonomy" id="6500"/>
    <lineage>
        <taxon>Eukaryota</taxon>
        <taxon>Metazoa</taxon>
        <taxon>Spiralia</taxon>
        <taxon>Lophotrochozoa</taxon>
        <taxon>Mollusca</taxon>
        <taxon>Gastropoda</taxon>
        <taxon>Heterobranchia</taxon>
        <taxon>Euthyneura</taxon>
        <taxon>Tectipleura</taxon>
        <taxon>Aplysiida</taxon>
        <taxon>Aplysioidea</taxon>
        <taxon>Aplysiidae</taxon>
        <taxon>Aplysia</taxon>
    </lineage>
</organism>
<name>A0ABM0K6X6_APLCA</name>
<evidence type="ECO:0000256" key="5">
    <source>
        <dbReference type="ARBA" id="ARBA00040876"/>
    </source>
</evidence>
<dbReference type="InterPro" id="IPR019775">
    <property type="entry name" value="WD40_repeat_CS"/>
</dbReference>
<sequence length="448" mass="50061">MADEPMEATSVPKKKGKKKQKKKSEPESSVFIPGRGQIEEDEELIVDESAYVMLHQATTGDPCLSFEVLQDGLGRRESFPCSSYLLGGTQSEAGHFNYILLMKMYNMHKTQVKEKNPDKESDEEDSEEEEEEDEGMSDEESENKAPQLRQTYIKHNGCVNRIKSTTVNDHVLSASWSEHGVVFVFDVTAHVNVLDGAEDLKEFESSHSQVAPLFSFSGHQIEGYALSWSKLDPGRLLSGDCNKNIFLWKPTNSSWEIDQRPFVGHTASVEDIKWSPKENNVFMTCSVDKSLRVWDARASPDTACKLVASEAHMRDINVIDWSENEPLIISGGDDGLIKIWDLRKFTSGVEVAVFEHHKGPITSVEWNPLDSSVFVASGSDDQVSIWDVAVERDEGAASVGEEPDVPPQLLFMHLGQKDIKEVHWHPQVPGLVFSTAQSGFNVFKTISV</sequence>
<proteinExistence type="predicted"/>
<dbReference type="SUPFAM" id="SSF50978">
    <property type="entry name" value="WD40 repeat-like"/>
    <property type="match status" value="1"/>
</dbReference>
<feature type="repeat" description="WD" evidence="6">
    <location>
        <begin position="262"/>
        <end position="295"/>
    </location>
</feature>
<feature type="region of interest" description="Disordered" evidence="7">
    <location>
        <begin position="111"/>
        <end position="146"/>
    </location>
</feature>
<evidence type="ECO:0000256" key="6">
    <source>
        <dbReference type="PROSITE-ProRule" id="PRU00221"/>
    </source>
</evidence>
<gene>
    <name evidence="10" type="primary">LOC101848242</name>
</gene>
<protein>
    <recommendedName>
        <fullName evidence="5">Glutamate-rich WD repeat-containing protein 1</fullName>
    </recommendedName>
</protein>
<dbReference type="InterPro" id="IPR001680">
    <property type="entry name" value="WD40_rpt"/>
</dbReference>
<evidence type="ECO:0000256" key="3">
    <source>
        <dbReference type="ARBA" id="ARBA00022737"/>
    </source>
</evidence>
<feature type="compositionally biased region" description="Basic residues" evidence="7">
    <location>
        <begin position="12"/>
        <end position="22"/>
    </location>
</feature>
<evidence type="ECO:0000259" key="8">
    <source>
        <dbReference type="Pfam" id="PF12265"/>
    </source>
</evidence>
<evidence type="ECO:0000256" key="1">
    <source>
        <dbReference type="ARBA" id="ARBA00004123"/>
    </source>
</evidence>
<keyword evidence="2 6" id="KW-0853">WD repeat</keyword>
<dbReference type="InterPro" id="IPR020472">
    <property type="entry name" value="WD40_PAC1"/>
</dbReference>
<accession>A0ABM0K6X6</accession>
<dbReference type="RefSeq" id="XP_005110159.1">
    <property type="nucleotide sequence ID" value="XM_005110102.3"/>
</dbReference>
<keyword evidence="3" id="KW-0677">Repeat</keyword>
<feature type="domain" description="Histone-binding protein RBBP4-like N-terminal" evidence="8">
    <location>
        <begin position="41"/>
        <end position="108"/>
    </location>
</feature>
<dbReference type="InterPro" id="IPR015943">
    <property type="entry name" value="WD40/YVTN_repeat-like_dom_sf"/>
</dbReference>
<keyword evidence="9" id="KW-1185">Reference proteome</keyword>
<dbReference type="Pfam" id="PF12265">
    <property type="entry name" value="CAF1C_H4-bd"/>
    <property type="match status" value="1"/>
</dbReference>
<evidence type="ECO:0000256" key="7">
    <source>
        <dbReference type="SAM" id="MobiDB-lite"/>
    </source>
</evidence>
<feature type="repeat" description="WD" evidence="6">
    <location>
        <begin position="354"/>
        <end position="388"/>
    </location>
</feature>
<dbReference type="InterPro" id="IPR051972">
    <property type="entry name" value="Glutamate-rich_WD_repeat"/>
</dbReference>
<comment type="subcellular location">
    <subcellularLocation>
        <location evidence="1">Nucleus</location>
    </subcellularLocation>
</comment>
<evidence type="ECO:0000256" key="4">
    <source>
        <dbReference type="ARBA" id="ARBA00023242"/>
    </source>
</evidence>
<dbReference type="InterPro" id="IPR036322">
    <property type="entry name" value="WD40_repeat_dom_sf"/>
</dbReference>
<dbReference type="GeneID" id="101848242"/>
<dbReference type="PROSITE" id="PS50294">
    <property type="entry name" value="WD_REPEATS_REGION"/>
    <property type="match status" value="3"/>
</dbReference>
<keyword evidence="4" id="KW-0539">Nucleus</keyword>
<dbReference type="PRINTS" id="PR00320">
    <property type="entry name" value="GPROTEINBRPT"/>
</dbReference>
<dbReference type="Pfam" id="PF00400">
    <property type="entry name" value="WD40"/>
    <property type="match status" value="3"/>
</dbReference>
<feature type="compositionally biased region" description="Acidic residues" evidence="7">
    <location>
        <begin position="120"/>
        <end position="141"/>
    </location>
</feature>
<dbReference type="PANTHER" id="PTHR45903:SF1">
    <property type="entry name" value="GLUTAMATE-RICH WD REPEAT-CONTAINING PROTEIN 1"/>
    <property type="match status" value="1"/>
</dbReference>
<feature type="region of interest" description="Disordered" evidence="7">
    <location>
        <begin position="1"/>
        <end position="36"/>
    </location>
</feature>
<dbReference type="PANTHER" id="PTHR45903">
    <property type="entry name" value="GLUTAMATE-RICH WD REPEAT-CONTAINING PROTEIN 1"/>
    <property type="match status" value="1"/>
</dbReference>
<dbReference type="InterPro" id="IPR022052">
    <property type="entry name" value="Histone-bd_RBBP4-like_N"/>
</dbReference>
<evidence type="ECO:0000256" key="2">
    <source>
        <dbReference type="ARBA" id="ARBA00022574"/>
    </source>
</evidence>